<dbReference type="InterPro" id="IPR051081">
    <property type="entry name" value="HTH_MetalResp_TranReg"/>
</dbReference>
<accession>A0AAW9HYG5</accession>
<comment type="caution">
    <text evidence="6">The sequence shown here is derived from an EMBL/GenBank/DDBJ whole genome shotgun (WGS) entry which is preliminary data.</text>
</comment>
<name>A0AAW9HYG5_9ACTO</name>
<dbReference type="SMART" id="SM00418">
    <property type="entry name" value="HTH_ARSR"/>
    <property type="match status" value="1"/>
</dbReference>
<sequence>MSRLRDYEKGTASEVNFGTVHGHVHEHQSVHEHPHDHRGNLAAHYSDPHCPMEESEILRLLELADEWSDIFKLLGDATRLRILLVLHYAGPHALTVTDIAEAVDVRTATASAALRLMEVSGVVKARRHGRQMLYELIGPEIHALLHAIGGIHAIRAKDMAEHEEHNNGRPDDAALYEEPRHPHL</sequence>
<dbReference type="InterPro" id="IPR000835">
    <property type="entry name" value="HTH_MarR-typ"/>
</dbReference>
<dbReference type="InterPro" id="IPR036390">
    <property type="entry name" value="WH_DNA-bd_sf"/>
</dbReference>
<gene>
    <name evidence="6" type="ORF">R6G80_07180</name>
</gene>
<proteinExistence type="predicted"/>
<feature type="domain" description="HTH arsR-type" evidence="5">
    <location>
        <begin position="61"/>
        <end position="156"/>
    </location>
</feature>
<dbReference type="PANTHER" id="PTHR33154:SF33">
    <property type="entry name" value="TRANSCRIPTIONAL REPRESSOR SDPR"/>
    <property type="match status" value="1"/>
</dbReference>
<dbReference type="NCBIfam" id="NF033788">
    <property type="entry name" value="HTH_metalloreg"/>
    <property type="match status" value="1"/>
</dbReference>
<evidence type="ECO:0000313" key="6">
    <source>
        <dbReference type="EMBL" id="MDY5155500.1"/>
    </source>
</evidence>
<dbReference type="SUPFAM" id="SSF46785">
    <property type="entry name" value="Winged helix' DNA-binding domain"/>
    <property type="match status" value="1"/>
</dbReference>
<reference evidence="6" key="1">
    <citation type="submission" date="2023-10" db="EMBL/GenBank/DDBJ databases">
        <title>Whole Genome based description of the genera Actinobaculum and Actinotignum reveals a complex phylogenetic relationship within the species included in the genus Actinotignum.</title>
        <authorList>
            <person name="Jensen C.S."/>
            <person name="Dargis R."/>
            <person name="Kemp M."/>
            <person name="Christensen J.J."/>
        </authorList>
    </citation>
    <scope>NUCLEOTIDE SEQUENCE</scope>
    <source>
        <strain evidence="6">SLA_B511</strain>
    </source>
</reference>
<dbReference type="InterPro" id="IPR036388">
    <property type="entry name" value="WH-like_DNA-bd_sf"/>
</dbReference>
<dbReference type="PRINTS" id="PR00778">
    <property type="entry name" value="HTHARSR"/>
</dbReference>
<protein>
    <submittedName>
        <fullName evidence="6">Metalloregulator ArsR/SmtB family transcription factor</fullName>
    </submittedName>
</protein>
<feature type="region of interest" description="Disordered" evidence="4">
    <location>
        <begin position="160"/>
        <end position="184"/>
    </location>
</feature>
<dbReference type="GO" id="GO:0003677">
    <property type="term" value="F:DNA binding"/>
    <property type="evidence" value="ECO:0007669"/>
    <property type="project" value="UniProtKB-KW"/>
</dbReference>
<evidence type="ECO:0000256" key="2">
    <source>
        <dbReference type="ARBA" id="ARBA00023125"/>
    </source>
</evidence>
<dbReference type="InterPro" id="IPR001845">
    <property type="entry name" value="HTH_ArsR_DNA-bd_dom"/>
</dbReference>
<dbReference type="Pfam" id="PF12802">
    <property type="entry name" value="MarR_2"/>
    <property type="match status" value="1"/>
</dbReference>
<evidence type="ECO:0000313" key="7">
    <source>
        <dbReference type="Proteomes" id="UP001281731"/>
    </source>
</evidence>
<keyword evidence="3" id="KW-0804">Transcription</keyword>
<dbReference type="Gene3D" id="1.10.10.10">
    <property type="entry name" value="Winged helix-like DNA-binding domain superfamily/Winged helix DNA-binding domain"/>
    <property type="match status" value="1"/>
</dbReference>
<dbReference type="PANTHER" id="PTHR33154">
    <property type="entry name" value="TRANSCRIPTIONAL REGULATOR, ARSR FAMILY"/>
    <property type="match status" value="1"/>
</dbReference>
<dbReference type="GO" id="GO:0003700">
    <property type="term" value="F:DNA-binding transcription factor activity"/>
    <property type="evidence" value="ECO:0007669"/>
    <property type="project" value="InterPro"/>
</dbReference>
<keyword evidence="2" id="KW-0238">DNA-binding</keyword>
<dbReference type="CDD" id="cd00090">
    <property type="entry name" value="HTH_ARSR"/>
    <property type="match status" value="1"/>
</dbReference>
<evidence type="ECO:0000256" key="4">
    <source>
        <dbReference type="SAM" id="MobiDB-lite"/>
    </source>
</evidence>
<dbReference type="EMBL" id="JAWNGC010000009">
    <property type="protein sequence ID" value="MDY5155500.1"/>
    <property type="molecule type" value="Genomic_DNA"/>
</dbReference>
<evidence type="ECO:0000256" key="3">
    <source>
        <dbReference type="ARBA" id="ARBA00023163"/>
    </source>
</evidence>
<dbReference type="AlphaFoldDB" id="A0AAW9HYG5"/>
<keyword evidence="1" id="KW-0805">Transcription regulation</keyword>
<dbReference type="Proteomes" id="UP001281731">
    <property type="component" value="Unassembled WGS sequence"/>
</dbReference>
<organism evidence="6 7">
    <name type="scientific">Actinotignum urinale</name>
    <dbReference type="NCBI Taxonomy" id="190146"/>
    <lineage>
        <taxon>Bacteria</taxon>
        <taxon>Bacillati</taxon>
        <taxon>Actinomycetota</taxon>
        <taxon>Actinomycetes</taxon>
        <taxon>Actinomycetales</taxon>
        <taxon>Actinomycetaceae</taxon>
        <taxon>Actinotignum</taxon>
    </lineage>
</organism>
<evidence type="ECO:0000259" key="5">
    <source>
        <dbReference type="PROSITE" id="PS50987"/>
    </source>
</evidence>
<dbReference type="RefSeq" id="WP_219721224.1">
    <property type="nucleotide sequence ID" value="NZ_CAMYCL010000004.1"/>
</dbReference>
<evidence type="ECO:0000256" key="1">
    <source>
        <dbReference type="ARBA" id="ARBA00023015"/>
    </source>
</evidence>
<dbReference type="PROSITE" id="PS50987">
    <property type="entry name" value="HTH_ARSR_2"/>
    <property type="match status" value="1"/>
</dbReference>
<dbReference type="InterPro" id="IPR011991">
    <property type="entry name" value="ArsR-like_HTH"/>
</dbReference>